<accession>A0AAW1M3J9</accession>
<dbReference type="GO" id="GO:0005737">
    <property type="term" value="C:cytoplasm"/>
    <property type="evidence" value="ECO:0007669"/>
    <property type="project" value="TreeGrafter"/>
</dbReference>
<sequence>MKEPLNRTKVVIRHLPPTLSLSSFFDQIDARFSSRYNWSSFFPGKSSFKKQKHARAYINFNKPEDVFEFAEFFGGHVFVNEKGTQYKAVVEYAPSQRVPKPVVKKDGREGTIYKDHEYVEFLERVSKPVENLPSADIQLERREAERAGVQEAPIITALMKYVQQKIAAKAGNQAGGRSMLPSPRKPRASKRVSAKKTYILKASGKSANGKNTLVSQRESHLEASNKKETFEKDVGSVSHEPTVRKILLLKGKDQEMTRQAKVVASTTETSSAKINQRDDASGKIVKSILLNKETRPSVSSLSISPEQKLQALNVDKGKRPPRPSGVRSSGLISVGEQSPSSSEYAGKRAVDDKPSGREARGFGAGHDRQDRRTRSRERLDRGVWAPLRRSDAPYTSDGFQSKRGDSKFETSQSGHGVEITAHTGGRNNSYIESGSHRHFGRRGPTQNGKDDGSSKKGGIVSHGLHEKQVWVQKAAAGS</sequence>
<dbReference type="PANTHER" id="PTHR13112:SF0">
    <property type="entry name" value="FI21285P1"/>
    <property type="match status" value="1"/>
</dbReference>
<keyword evidence="8" id="KW-1185">Reference proteome</keyword>
<reference evidence="7" key="1">
    <citation type="submission" date="2024-03" db="EMBL/GenBank/DDBJ databases">
        <title>WGS assembly of Saponaria officinalis var. Norfolk2.</title>
        <authorList>
            <person name="Jenkins J."/>
            <person name="Shu S."/>
            <person name="Grimwood J."/>
            <person name="Barry K."/>
            <person name="Goodstein D."/>
            <person name="Schmutz J."/>
            <person name="Leebens-Mack J."/>
            <person name="Osbourn A."/>
        </authorList>
    </citation>
    <scope>NUCLEOTIDE SEQUENCE [LARGE SCALE GENOMIC DNA]</scope>
    <source>
        <strain evidence="7">JIC</strain>
    </source>
</reference>
<protein>
    <recommendedName>
        <fullName evidence="6">UPF3 domain-containing protein</fullName>
    </recommendedName>
</protein>
<comment type="similarity">
    <text evidence="2">Belongs to the RENT3 family.</text>
</comment>
<dbReference type="InterPro" id="IPR039722">
    <property type="entry name" value="Upf3"/>
</dbReference>
<dbReference type="EMBL" id="JBDFQZ010000003">
    <property type="protein sequence ID" value="KAK9740701.1"/>
    <property type="molecule type" value="Genomic_DNA"/>
</dbReference>
<evidence type="ECO:0000256" key="2">
    <source>
        <dbReference type="ARBA" id="ARBA00005991"/>
    </source>
</evidence>
<dbReference type="InterPro" id="IPR035979">
    <property type="entry name" value="RBD_domain_sf"/>
</dbReference>
<dbReference type="AlphaFoldDB" id="A0AAW1M3J9"/>
<name>A0AAW1M3J9_SAPOF</name>
<feature type="compositionally biased region" description="Polar residues" evidence="5">
    <location>
        <begin position="326"/>
        <end position="343"/>
    </location>
</feature>
<evidence type="ECO:0000313" key="8">
    <source>
        <dbReference type="Proteomes" id="UP001443914"/>
    </source>
</evidence>
<dbReference type="CDD" id="cd12455">
    <property type="entry name" value="RRM_like_Smg4_UPF3"/>
    <property type="match status" value="1"/>
</dbReference>
<dbReference type="SUPFAM" id="SSF54928">
    <property type="entry name" value="RNA-binding domain, RBD"/>
    <property type="match status" value="1"/>
</dbReference>
<comment type="subcellular location">
    <subcellularLocation>
        <location evidence="1">Nucleus</location>
    </subcellularLocation>
</comment>
<feature type="region of interest" description="Disordered" evidence="5">
    <location>
        <begin position="170"/>
        <end position="193"/>
    </location>
</feature>
<evidence type="ECO:0000256" key="1">
    <source>
        <dbReference type="ARBA" id="ARBA00004123"/>
    </source>
</evidence>
<feature type="domain" description="UPF3" evidence="6">
    <location>
        <begin position="6"/>
        <end position="165"/>
    </location>
</feature>
<gene>
    <name evidence="7" type="ORF">RND81_03G054300</name>
</gene>
<dbReference type="GO" id="GO:0000184">
    <property type="term" value="P:nuclear-transcribed mRNA catabolic process, nonsense-mediated decay"/>
    <property type="evidence" value="ECO:0007669"/>
    <property type="project" value="UniProtKB-KW"/>
</dbReference>
<dbReference type="GO" id="GO:0005730">
    <property type="term" value="C:nucleolus"/>
    <property type="evidence" value="ECO:0007669"/>
    <property type="project" value="TreeGrafter"/>
</dbReference>
<dbReference type="Proteomes" id="UP001443914">
    <property type="component" value="Unassembled WGS sequence"/>
</dbReference>
<feature type="region of interest" description="Disordered" evidence="5">
    <location>
        <begin position="309"/>
        <end position="478"/>
    </location>
</feature>
<dbReference type="InterPro" id="IPR005120">
    <property type="entry name" value="UPF3_dom"/>
</dbReference>
<feature type="compositionally biased region" description="Basic residues" evidence="5">
    <location>
        <begin position="184"/>
        <end position="193"/>
    </location>
</feature>
<feature type="compositionally biased region" description="Basic and acidic residues" evidence="5">
    <location>
        <begin position="345"/>
        <end position="381"/>
    </location>
</feature>
<dbReference type="InterPro" id="IPR012677">
    <property type="entry name" value="Nucleotide-bd_a/b_plait_sf"/>
</dbReference>
<evidence type="ECO:0000313" key="7">
    <source>
        <dbReference type="EMBL" id="KAK9740701.1"/>
    </source>
</evidence>
<evidence type="ECO:0000256" key="4">
    <source>
        <dbReference type="ARBA" id="ARBA00023242"/>
    </source>
</evidence>
<evidence type="ECO:0000259" key="6">
    <source>
        <dbReference type="Pfam" id="PF03467"/>
    </source>
</evidence>
<dbReference type="GO" id="GO:0003729">
    <property type="term" value="F:mRNA binding"/>
    <property type="evidence" value="ECO:0007669"/>
    <property type="project" value="TreeGrafter"/>
</dbReference>
<organism evidence="7 8">
    <name type="scientific">Saponaria officinalis</name>
    <name type="common">Common soapwort</name>
    <name type="synonym">Lychnis saponaria</name>
    <dbReference type="NCBI Taxonomy" id="3572"/>
    <lineage>
        <taxon>Eukaryota</taxon>
        <taxon>Viridiplantae</taxon>
        <taxon>Streptophyta</taxon>
        <taxon>Embryophyta</taxon>
        <taxon>Tracheophyta</taxon>
        <taxon>Spermatophyta</taxon>
        <taxon>Magnoliopsida</taxon>
        <taxon>eudicotyledons</taxon>
        <taxon>Gunneridae</taxon>
        <taxon>Pentapetalae</taxon>
        <taxon>Caryophyllales</taxon>
        <taxon>Caryophyllaceae</taxon>
        <taxon>Caryophylleae</taxon>
        <taxon>Saponaria</taxon>
    </lineage>
</organism>
<keyword evidence="3" id="KW-0866">Nonsense-mediated mRNA decay</keyword>
<comment type="caution">
    <text evidence="7">The sequence shown here is derived from an EMBL/GenBank/DDBJ whole genome shotgun (WGS) entry which is preliminary data.</text>
</comment>
<proteinExistence type="inferred from homology"/>
<dbReference type="Pfam" id="PF03467">
    <property type="entry name" value="Smg4_UPF3"/>
    <property type="match status" value="1"/>
</dbReference>
<keyword evidence="4" id="KW-0539">Nucleus</keyword>
<evidence type="ECO:0000256" key="3">
    <source>
        <dbReference type="ARBA" id="ARBA00023161"/>
    </source>
</evidence>
<dbReference type="Gene3D" id="3.30.70.330">
    <property type="match status" value="1"/>
</dbReference>
<dbReference type="PANTHER" id="PTHR13112">
    <property type="entry name" value="UPF3 REGULATOR OF NONSENSE TRANSCRIPTS-LIKE PROTEIN"/>
    <property type="match status" value="1"/>
</dbReference>
<dbReference type="GO" id="GO:0045727">
    <property type="term" value="P:positive regulation of translation"/>
    <property type="evidence" value="ECO:0007669"/>
    <property type="project" value="TreeGrafter"/>
</dbReference>
<evidence type="ECO:0000256" key="5">
    <source>
        <dbReference type="SAM" id="MobiDB-lite"/>
    </source>
</evidence>